<organism evidence="1 2">
    <name type="scientific">Rhizopus oryzae</name>
    <name type="common">Mucormycosis agent</name>
    <name type="synonym">Rhizopus arrhizus var. delemar</name>
    <dbReference type="NCBI Taxonomy" id="64495"/>
    <lineage>
        <taxon>Eukaryota</taxon>
        <taxon>Fungi</taxon>
        <taxon>Fungi incertae sedis</taxon>
        <taxon>Mucoromycota</taxon>
        <taxon>Mucoromycotina</taxon>
        <taxon>Mucoromycetes</taxon>
        <taxon>Mucorales</taxon>
        <taxon>Mucorineae</taxon>
        <taxon>Rhizopodaceae</taxon>
        <taxon>Rhizopus</taxon>
    </lineage>
</organism>
<proteinExistence type="predicted"/>
<sequence length="461" mass="53157">MYSSDDYKDVKVVIDRFLNDARDTKFEPKQSPGPNININGNVKTSIIGSSFSTLKVKAKRQRTTLASSKQPTAYVEIDTTTDDNEIFYHIDSEQDIWDMWYQFFADCRANNTLHEFSLEKVGILQCGFTVEMRPCLIKELYSLLVVNAATIYNAFETYKEDIIRLFASEDHKRFDINLKHFKGRNEQDRTAVFIAKVFKLMSTVSMNIQKLKWIKKSEANYSEYLVWQFMKQVTNAIESDFICFEMGEYKLKSISLEILRRNDSQLKSCSYKADGCHSVIINDNFIELSLLEFTGKFDLSDLARSTRDHVKGSFSALSLLQQIGHLFKYASLETFSSILVYFIHTLNDKIRLWSLEQVSPGVCIMNLIHTAIIPTQFNNSEIKMREVGNLLWTYKLGLESTIKNIYQLYKEHTSIELSIARRTMNSAAATKLSDSFEKGCVLKIRGEYIPGYEHLQINSSV</sequence>
<gene>
    <name evidence="1" type="ORF">G6F64_011528</name>
</gene>
<evidence type="ECO:0000313" key="2">
    <source>
        <dbReference type="Proteomes" id="UP000716291"/>
    </source>
</evidence>
<protein>
    <submittedName>
        <fullName evidence="1">Uncharacterized protein</fullName>
    </submittedName>
</protein>
<accession>A0A9P6WZK5</accession>
<dbReference type="AlphaFoldDB" id="A0A9P6WZK5"/>
<dbReference type="OrthoDB" id="2207923at2759"/>
<keyword evidence="2" id="KW-1185">Reference proteome</keyword>
<dbReference type="Proteomes" id="UP000716291">
    <property type="component" value="Unassembled WGS sequence"/>
</dbReference>
<evidence type="ECO:0000313" key="1">
    <source>
        <dbReference type="EMBL" id="KAG1301747.1"/>
    </source>
</evidence>
<dbReference type="EMBL" id="JAANQT010002848">
    <property type="protein sequence ID" value="KAG1301747.1"/>
    <property type="molecule type" value="Genomic_DNA"/>
</dbReference>
<name>A0A9P6WZK5_RHIOR</name>
<comment type="caution">
    <text evidence="1">The sequence shown here is derived from an EMBL/GenBank/DDBJ whole genome shotgun (WGS) entry which is preliminary data.</text>
</comment>
<reference evidence="1" key="1">
    <citation type="journal article" date="2020" name="Microb. Genom.">
        <title>Genetic diversity of clinical and environmental Mucorales isolates obtained from an investigation of mucormycosis cases among solid organ transplant recipients.</title>
        <authorList>
            <person name="Nguyen M.H."/>
            <person name="Kaul D."/>
            <person name="Muto C."/>
            <person name="Cheng S.J."/>
            <person name="Richter R.A."/>
            <person name="Bruno V.M."/>
            <person name="Liu G."/>
            <person name="Beyhan S."/>
            <person name="Sundermann A.J."/>
            <person name="Mounaud S."/>
            <person name="Pasculle A.W."/>
            <person name="Nierman W.C."/>
            <person name="Driscoll E."/>
            <person name="Cumbie R."/>
            <person name="Clancy C.J."/>
            <person name="Dupont C.L."/>
        </authorList>
    </citation>
    <scope>NUCLEOTIDE SEQUENCE</scope>
    <source>
        <strain evidence="1">GL11</strain>
    </source>
</reference>